<protein>
    <submittedName>
        <fullName evidence="1">Uncharacterized protein</fullName>
    </submittedName>
</protein>
<name>A0A7C8IG96_9PEZI</name>
<keyword evidence="2" id="KW-1185">Reference proteome</keyword>
<evidence type="ECO:0000313" key="2">
    <source>
        <dbReference type="Proteomes" id="UP000481858"/>
    </source>
</evidence>
<sequence>MPHQLQTDHGPLQEKEVPRKFWLCKILRAPGSLNNSYSLHSKTVQQRTKTRGELRGSTIESMAYLSTPLVQMGDMAAVEVWMRKALRCEQMGGTDSAFTIKFREDLISVDDGPLK</sequence>
<dbReference type="OrthoDB" id="5986190at2759"/>
<dbReference type="EMBL" id="WUBL01000260">
    <property type="protein sequence ID" value="KAF2962886.1"/>
    <property type="molecule type" value="Genomic_DNA"/>
</dbReference>
<organism evidence="1 2">
    <name type="scientific">Xylaria multiplex</name>
    <dbReference type="NCBI Taxonomy" id="323545"/>
    <lineage>
        <taxon>Eukaryota</taxon>
        <taxon>Fungi</taxon>
        <taxon>Dikarya</taxon>
        <taxon>Ascomycota</taxon>
        <taxon>Pezizomycotina</taxon>
        <taxon>Sordariomycetes</taxon>
        <taxon>Xylariomycetidae</taxon>
        <taxon>Xylariales</taxon>
        <taxon>Xylariaceae</taxon>
        <taxon>Xylaria</taxon>
    </lineage>
</organism>
<comment type="caution">
    <text evidence="1">The sequence shown here is derived from an EMBL/GenBank/DDBJ whole genome shotgun (WGS) entry which is preliminary data.</text>
</comment>
<reference evidence="1 2" key="1">
    <citation type="submission" date="2019-12" db="EMBL/GenBank/DDBJ databases">
        <title>Draft genome sequence of the ascomycete Xylaria multiplex DSM 110363.</title>
        <authorList>
            <person name="Buettner E."/>
            <person name="Kellner H."/>
        </authorList>
    </citation>
    <scope>NUCLEOTIDE SEQUENCE [LARGE SCALE GENOMIC DNA]</scope>
    <source>
        <strain evidence="1 2">DSM 110363</strain>
    </source>
</reference>
<dbReference type="AlphaFoldDB" id="A0A7C8IG96"/>
<dbReference type="InParanoid" id="A0A7C8IG96"/>
<accession>A0A7C8IG96</accession>
<dbReference type="Proteomes" id="UP000481858">
    <property type="component" value="Unassembled WGS sequence"/>
</dbReference>
<proteinExistence type="predicted"/>
<gene>
    <name evidence="1" type="ORF">GQX73_g10687</name>
</gene>
<evidence type="ECO:0000313" key="1">
    <source>
        <dbReference type="EMBL" id="KAF2962886.1"/>
    </source>
</evidence>